<dbReference type="EMBL" id="JADBGI010000009">
    <property type="protein sequence ID" value="MBE2999550.1"/>
    <property type="molecule type" value="Genomic_DNA"/>
</dbReference>
<keyword evidence="1" id="KW-0472">Membrane</keyword>
<evidence type="ECO:0000256" key="1">
    <source>
        <dbReference type="SAM" id="Phobius"/>
    </source>
</evidence>
<dbReference type="Proteomes" id="UP000806528">
    <property type="component" value="Unassembled WGS sequence"/>
</dbReference>
<evidence type="ECO:0000313" key="3">
    <source>
        <dbReference type="Proteomes" id="UP000806528"/>
    </source>
</evidence>
<evidence type="ECO:0000313" key="2">
    <source>
        <dbReference type="EMBL" id="MBE2999550.1"/>
    </source>
</evidence>
<dbReference type="RefSeq" id="WP_193122167.1">
    <property type="nucleotide sequence ID" value="NZ_JADBGI010000009.1"/>
</dbReference>
<name>A0ABR9P6R9_9ACTN</name>
<gene>
    <name evidence="2" type="ORF">IDM40_12655</name>
</gene>
<evidence type="ECO:0008006" key="4">
    <source>
        <dbReference type="Google" id="ProtNLM"/>
    </source>
</evidence>
<keyword evidence="1" id="KW-0812">Transmembrane</keyword>
<reference evidence="2 3" key="1">
    <citation type="submission" date="2020-09" db="EMBL/GenBank/DDBJ databases">
        <title>Diversity and distribution of actinomycetes associated with coral in the coast of Hainan.</title>
        <authorList>
            <person name="Li F."/>
        </authorList>
    </citation>
    <scope>NUCLEOTIDE SEQUENCE [LARGE SCALE GENOMIC DNA]</scope>
    <source>
        <strain evidence="2 3">HNM0947</strain>
    </source>
</reference>
<comment type="caution">
    <text evidence="2">The sequence shown here is derived from an EMBL/GenBank/DDBJ whole genome shotgun (WGS) entry which is preliminary data.</text>
</comment>
<proteinExistence type="predicted"/>
<protein>
    <recommendedName>
        <fullName evidence="4">MFS transporter</fullName>
    </recommendedName>
</protein>
<feature type="transmembrane region" description="Helical" evidence="1">
    <location>
        <begin position="6"/>
        <end position="25"/>
    </location>
</feature>
<keyword evidence="3" id="KW-1185">Reference proteome</keyword>
<sequence>MGLVAVNWVAAAISLTALPVALLVLRRDRRAEAASADAPARAGLG</sequence>
<organism evidence="2 3">
    <name type="scientific">Nocardiopsis coralli</name>
    <dbReference type="NCBI Taxonomy" id="2772213"/>
    <lineage>
        <taxon>Bacteria</taxon>
        <taxon>Bacillati</taxon>
        <taxon>Actinomycetota</taxon>
        <taxon>Actinomycetes</taxon>
        <taxon>Streptosporangiales</taxon>
        <taxon>Nocardiopsidaceae</taxon>
        <taxon>Nocardiopsis</taxon>
    </lineage>
</organism>
<accession>A0ABR9P6R9</accession>
<keyword evidence="1" id="KW-1133">Transmembrane helix</keyword>